<evidence type="ECO:0000313" key="2">
    <source>
        <dbReference type="EMBL" id="MED6159391.1"/>
    </source>
</evidence>
<evidence type="ECO:0000256" key="1">
    <source>
        <dbReference type="SAM" id="MobiDB-lite"/>
    </source>
</evidence>
<feature type="compositionally biased region" description="Gly residues" evidence="1">
    <location>
        <begin position="78"/>
        <end position="89"/>
    </location>
</feature>
<keyword evidence="3" id="KW-1185">Reference proteome</keyword>
<comment type="caution">
    <text evidence="2">The sequence shown here is derived from an EMBL/GenBank/DDBJ whole genome shotgun (WGS) entry which is preliminary data.</text>
</comment>
<organism evidence="2 3">
    <name type="scientific">Stylosanthes scabra</name>
    <dbReference type="NCBI Taxonomy" id="79078"/>
    <lineage>
        <taxon>Eukaryota</taxon>
        <taxon>Viridiplantae</taxon>
        <taxon>Streptophyta</taxon>
        <taxon>Embryophyta</taxon>
        <taxon>Tracheophyta</taxon>
        <taxon>Spermatophyta</taxon>
        <taxon>Magnoliopsida</taxon>
        <taxon>eudicotyledons</taxon>
        <taxon>Gunneridae</taxon>
        <taxon>Pentapetalae</taxon>
        <taxon>rosids</taxon>
        <taxon>fabids</taxon>
        <taxon>Fabales</taxon>
        <taxon>Fabaceae</taxon>
        <taxon>Papilionoideae</taxon>
        <taxon>50 kb inversion clade</taxon>
        <taxon>dalbergioids sensu lato</taxon>
        <taxon>Dalbergieae</taxon>
        <taxon>Pterocarpus clade</taxon>
        <taxon>Stylosanthes</taxon>
    </lineage>
</organism>
<accession>A0ABU6UDP3</accession>
<gene>
    <name evidence="2" type="ORF">PIB30_041959</name>
</gene>
<dbReference type="EMBL" id="JASCZI010121064">
    <property type="protein sequence ID" value="MED6159391.1"/>
    <property type="molecule type" value="Genomic_DNA"/>
</dbReference>
<name>A0ABU6UDP3_9FABA</name>
<evidence type="ECO:0000313" key="3">
    <source>
        <dbReference type="Proteomes" id="UP001341840"/>
    </source>
</evidence>
<reference evidence="2 3" key="1">
    <citation type="journal article" date="2023" name="Plants (Basel)">
        <title>Bridging the Gap: Combining Genomics and Transcriptomics Approaches to Understand Stylosanthes scabra, an Orphan Legume from the Brazilian Caatinga.</title>
        <authorList>
            <person name="Ferreira-Neto J.R.C."/>
            <person name="da Silva M.D."/>
            <person name="Binneck E."/>
            <person name="de Melo N.F."/>
            <person name="da Silva R.H."/>
            <person name="de Melo A.L.T.M."/>
            <person name="Pandolfi V."/>
            <person name="Bustamante F.O."/>
            <person name="Brasileiro-Vidal A.C."/>
            <person name="Benko-Iseppon A.M."/>
        </authorList>
    </citation>
    <scope>NUCLEOTIDE SEQUENCE [LARGE SCALE GENOMIC DNA]</scope>
    <source>
        <tissue evidence="2">Leaves</tissue>
    </source>
</reference>
<sequence length="233" mass="25543">MEAELLCTKQRVKQCGAVGEWGEVGLDQCRWGWVRHWLLVGADRVTHRLATALNHCMSAGGDIGGRGGDAGQGHRTGPSGGDAGCPRGTGGGGGAVGVSRGIGAPFTYKYRWLGGKTSNKPQKGTSNMVGQQGEEQLERNADINRLDRIHHVAGAIGFQLALYDLRCVKLYDLSVWHVGLRQWRRSREPSDWVELGIYNGEWRGKFDPVIVPLNISRLNERRSILQENAMAEI</sequence>
<protein>
    <submittedName>
        <fullName evidence="2">Uncharacterized protein</fullName>
    </submittedName>
</protein>
<feature type="region of interest" description="Disordered" evidence="1">
    <location>
        <begin position="66"/>
        <end position="89"/>
    </location>
</feature>
<dbReference type="Proteomes" id="UP001341840">
    <property type="component" value="Unassembled WGS sequence"/>
</dbReference>
<proteinExistence type="predicted"/>